<gene>
    <name evidence="11" type="ORF">FD15_GL000358</name>
</gene>
<evidence type="ECO:0000256" key="2">
    <source>
        <dbReference type="ARBA" id="ARBA00022679"/>
    </source>
</evidence>
<dbReference type="STRING" id="1423806.FD15_GL000358"/>
<dbReference type="EMBL" id="AYZF01000008">
    <property type="protein sequence ID" value="KRN06800.1"/>
    <property type="molecule type" value="Genomic_DNA"/>
</dbReference>
<evidence type="ECO:0000256" key="3">
    <source>
        <dbReference type="ARBA" id="ARBA00022736"/>
    </source>
</evidence>
<name>A0A023CZZ5_9LACO</name>
<dbReference type="PANTHER" id="PTHR46566">
    <property type="entry name" value="1-PHOSPHOFRUCTOKINASE-RELATED"/>
    <property type="match status" value="1"/>
</dbReference>
<dbReference type="NCBIfam" id="TIGR03168">
    <property type="entry name" value="1-PFK"/>
    <property type="match status" value="1"/>
</dbReference>
<evidence type="ECO:0000313" key="12">
    <source>
        <dbReference type="Proteomes" id="UP000050961"/>
    </source>
</evidence>
<dbReference type="PROSITE" id="PS00584">
    <property type="entry name" value="PFKB_KINASES_2"/>
    <property type="match status" value="1"/>
</dbReference>
<dbReference type="GO" id="GO:0005829">
    <property type="term" value="C:cytosol"/>
    <property type="evidence" value="ECO:0007669"/>
    <property type="project" value="TreeGrafter"/>
</dbReference>
<dbReference type="GO" id="GO:2001059">
    <property type="term" value="P:D-tagatose 6-phosphate catabolic process"/>
    <property type="evidence" value="ECO:0007669"/>
    <property type="project" value="UniProtKB-UniPathway"/>
</dbReference>
<dbReference type="GO" id="GO:0005988">
    <property type="term" value="P:lactose metabolic process"/>
    <property type="evidence" value="ECO:0007669"/>
    <property type="project" value="UniProtKB-KW"/>
</dbReference>
<comment type="pathway">
    <text evidence="8">Carbohydrate metabolism; D-tagatose 6-phosphate degradation; D-glyceraldehyde 3-phosphate and glycerone phosphate from D-tagatose 6-phosphate: step 1/2.</text>
</comment>
<accession>A0A023CZZ5</accession>
<evidence type="ECO:0000256" key="7">
    <source>
        <dbReference type="ARBA" id="ARBA00047745"/>
    </source>
</evidence>
<dbReference type="GO" id="GO:0044281">
    <property type="term" value="P:small molecule metabolic process"/>
    <property type="evidence" value="ECO:0007669"/>
    <property type="project" value="UniProtKB-ARBA"/>
</dbReference>
<dbReference type="InterPro" id="IPR029056">
    <property type="entry name" value="Ribokinase-like"/>
</dbReference>
<dbReference type="GO" id="GO:0009024">
    <property type="term" value="F:tagatose-6-phosphate kinase activity"/>
    <property type="evidence" value="ECO:0007669"/>
    <property type="project" value="UniProtKB-EC"/>
</dbReference>
<dbReference type="Pfam" id="PF00294">
    <property type="entry name" value="PfkB"/>
    <property type="match status" value="1"/>
</dbReference>
<dbReference type="PATRIC" id="fig|1423806.3.peg.367"/>
<dbReference type="UniPathway" id="UPA00704">
    <property type="reaction ID" value="UER00715"/>
</dbReference>
<dbReference type="RefSeq" id="WP_034989516.1">
    <property type="nucleotide sequence ID" value="NZ_AYZF01000008.1"/>
</dbReference>
<comment type="caution">
    <text evidence="11">The sequence shown here is derived from an EMBL/GenBank/DDBJ whole genome shotgun (WGS) entry which is preliminary data.</text>
</comment>
<dbReference type="InterPro" id="IPR017583">
    <property type="entry name" value="Tagatose/fructose_Pkinase"/>
</dbReference>
<dbReference type="PIRSF" id="PIRSF000535">
    <property type="entry name" value="1PFK/6PFK/LacC"/>
    <property type="match status" value="1"/>
</dbReference>
<comment type="similarity">
    <text evidence="8">Belongs to the carbohydrate kinase PfkB family. LacC subfamily.</text>
</comment>
<dbReference type="InterPro" id="IPR002173">
    <property type="entry name" value="Carboh/pur_kinase_PfkB_CS"/>
</dbReference>
<keyword evidence="2 8" id="KW-0808">Transferase</keyword>
<keyword evidence="6 8" id="KW-0067">ATP-binding</keyword>
<dbReference type="CDD" id="cd01164">
    <property type="entry name" value="FruK_PfkB_like"/>
    <property type="match status" value="1"/>
</dbReference>
<comment type="similarity">
    <text evidence="1">Belongs to the carbohydrate kinase pfkB family.</text>
</comment>
<dbReference type="PANTHER" id="PTHR46566:SF1">
    <property type="entry name" value="1-PHOSPHOFRUCTOKINASE"/>
    <property type="match status" value="1"/>
</dbReference>
<comment type="function">
    <text evidence="9">Catalyzes the ATP-dependent phosphorylation of fructose-l-phosphate to fructose-l,6-bisphosphate.</text>
</comment>
<comment type="catalytic activity">
    <reaction evidence="7 9">
        <text>beta-D-fructose 1-phosphate + ATP = beta-D-fructose 1,6-bisphosphate + ADP + H(+)</text>
        <dbReference type="Rhea" id="RHEA:14213"/>
        <dbReference type="ChEBI" id="CHEBI:15378"/>
        <dbReference type="ChEBI" id="CHEBI:30616"/>
        <dbReference type="ChEBI" id="CHEBI:32966"/>
        <dbReference type="ChEBI" id="CHEBI:138881"/>
        <dbReference type="ChEBI" id="CHEBI:456216"/>
        <dbReference type="EC" id="2.7.1.56"/>
    </reaction>
</comment>
<evidence type="ECO:0000256" key="6">
    <source>
        <dbReference type="ARBA" id="ARBA00022840"/>
    </source>
</evidence>
<dbReference type="PROSITE" id="PS00583">
    <property type="entry name" value="PFKB_KINASES_1"/>
    <property type="match status" value="1"/>
</dbReference>
<dbReference type="EC" id="2.7.1.144" evidence="8"/>
<evidence type="ECO:0000256" key="9">
    <source>
        <dbReference type="RuleBase" id="RU369061"/>
    </source>
</evidence>
<dbReference type="NCBIfam" id="TIGR03828">
    <property type="entry name" value="pfkB"/>
    <property type="match status" value="1"/>
</dbReference>
<dbReference type="SUPFAM" id="SSF53613">
    <property type="entry name" value="Ribokinase-like"/>
    <property type="match status" value="1"/>
</dbReference>
<dbReference type="InterPro" id="IPR022463">
    <property type="entry name" value="1-PFruKinase"/>
</dbReference>
<proteinExistence type="inferred from homology"/>
<evidence type="ECO:0000256" key="1">
    <source>
        <dbReference type="ARBA" id="ARBA00005380"/>
    </source>
</evidence>
<protein>
    <recommendedName>
        <fullName evidence="8">Tagatose-6-phosphate kinase</fullName>
        <ecNumber evidence="8">2.7.1.144</ecNumber>
    </recommendedName>
</protein>
<keyword evidence="5 9" id="KW-0418">Kinase</keyword>
<dbReference type="AlphaFoldDB" id="A0A023CZZ5"/>
<feature type="domain" description="Carbohydrate kinase PfkB" evidence="10">
    <location>
        <begin position="9"/>
        <end position="283"/>
    </location>
</feature>
<dbReference type="GO" id="GO:0008662">
    <property type="term" value="F:1-phosphofructokinase activity"/>
    <property type="evidence" value="ECO:0007669"/>
    <property type="project" value="UniProtKB-UniRule"/>
</dbReference>
<organism evidence="11 12">
    <name type="scientific">Liquorilactobacillus sucicola DSM 21376 = JCM 15457</name>
    <dbReference type="NCBI Taxonomy" id="1423806"/>
    <lineage>
        <taxon>Bacteria</taxon>
        <taxon>Bacillati</taxon>
        <taxon>Bacillota</taxon>
        <taxon>Bacilli</taxon>
        <taxon>Lactobacillales</taxon>
        <taxon>Lactobacillaceae</taxon>
        <taxon>Liquorilactobacillus</taxon>
    </lineage>
</organism>
<dbReference type="GO" id="GO:0005524">
    <property type="term" value="F:ATP binding"/>
    <property type="evidence" value="ECO:0007669"/>
    <property type="project" value="UniProtKB-UniRule"/>
</dbReference>
<dbReference type="OrthoDB" id="9801219at2"/>
<evidence type="ECO:0000259" key="10">
    <source>
        <dbReference type="Pfam" id="PF00294"/>
    </source>
</evidence>
<comment type="catalytic activity">
    <reaction evidence="8">
        <text>D-tagatofuranose 6-phosphate + ATP = D-tagatofuranose 1,6-bisphosphate + ADP + H(+)</text>
        <dbReference type="Rhea" id="RHEA:12420"/>
        <dbReference type="ChEBI" id="CHEBI:15378"/>
        <dbReference type="ChEBI" id="CHEBI:30616"/>
        <dbReference type="ChEBI" id="CHEBI:58694"/>
        <dbReference type="ChEBI" id="CHEBI:58695"/>
        <dbReference type="ChEBI" id="CHEBI:456216"/>
        <dbReference type="EC" id="2.7.1.144"/>
    </reaction>
</comment>
<dbReference type="FunFam" id="3.40.1190.20:FF:000001">
    <property type="entry name" value="Phosphofructokinase"/>
    <property type="match status" value="1"/>
</dbReference>
<reference evidence="11 12" key="1">
    <citation type="journal article" date="2015" name="Genome Announc.">
        <title>Expanding the biotechnology potential of lactobacilli through comparative genomics of 213 strains and associated genera.</title>
        <authorList>
            <person name="Sun Z."/>
            <person name="Harris H.M."/>
            <person name="McCann A."/>
            <person name="Guo C."/>
            <person name="Argimon S."/>
            <person name="Zhang W."/>
            <person name="Yang X."/>
            <person name="Jeffery I.B."/>
            <person name="Cooney J.C."/>
            <person name="Kagawa T.F."/>
            <person name="Liu W."/>
            <person name="Song Y."/>
            <person name="Salvetti E."/>
            <person name="Wrobel A."/>
            <person name="Rasinkangas P."/>
            <person name="Parkhill J."/>
            <person name="Rea M.C."/>
            <person name="O'Sullivan O."/>
            <person name="Ritari J."/>
            <person name="Douillard F.P."/>
            <person name="Paul Ross R."/>
            <person name="Yang R."/>
            <person name="Briner A.E."/>
            <person name="Felis G.E."/>
            <person name="de Vos W.M."/>
            <person name="Barrangou R."/>
            <person name="Klaenhammer T.R."/>
            <person name="Caufield P.W."/>
            <person name="Cui Y."/>
            <person name="Zhang H."/>
            <person name="O'Toole P.W."/>
        </authorList>
    </citation>
    <scope>NUCLEOTIDE SEQUENCE [LARGE SCALE GENOMIC DNA]</scope>
    <source>
        <strain evidence="11 12">DSM 21376</strain>
    </source>
</reference>
<keyword evidence="12" id="KW-1185">Reference proteome</keyword>
<keyword evidence="3 8" id="KW-0423">Lactose metabolism</keyword>
<dbReference type="InterPro" id="IPR011611">
    <property type="entry name" value="PfkB_dom"/>
</dbReference>
<dbReference type="Proteomes" id="UP000050961">
    <property type="component" value="Unassembled WGS sequence"/>
</dbReference>
<dbReference type="GO" id="GO:0016052">
    <property type="term" value="P:carbohydrate catabolic process"/>
    <property type="evidence" value="ECO:0007669"/>
    <property type="project" value="UniProtKB-ARBA"/>
</dbReference>
<evidence type="ECO:0000256" key="4">
    <source>
        <dbReference type="ARBA" id="ARBA00022741"/>
    </source>
</evidence>
<dbReference type="eggNOG" id="COG1105">
    <property type="taxonomic scope" value="Bacteria"/>
</dbReference>
<dbReference type="Gene3D" id="3.40.1190.20">
    <property type="match status" value="1"/>
</dbReference>
<evidence type="ECO:0000313" key="11">
    <source>
        <dbReference type="EMBL" id="KRN06800.1"/>
    </source>
</evidence>
<evidence type="ECO:0000256" key="8">
    <source>
        <dbReference type="PIRNR" id="PIRNR000535"/>
    </source>
</evidence>
<evidence type="ECO:0000256" key="5">
    <source>
        <dbReference type="ARBA" id="ARBA00022777"/>
    </source>
</evidence>
<keyword evidence="4 8" id="KW-0547">Nucleotide-binding</keyword>
<sequence>MIYTVTVNPSIDYIVQLEKLTLGEVNRMDYDTKLPGGKGINVSRILKELGQDNVALGFLGGFTGKFVEDALKEKNLKTNFTHIAADTRINVKVKAQDETEINGKGPEVTGEEIAAFKKQFDNLTSEDAVILSGSLVPSLGQDFYFDLIKLVRSKGAQFVIDTTGESLMKTLKENPLVVKPNHHELAELFGVKFNGIDDIVTYGKKLLELGAQHVLISMAGDGGLLITPDEVYYSKAPKGTVINSVGAGDSMIGGFVGTFAATKDPVESFRYGLACGSATAFSEDLADRAKIDEILPAIKIEKYSK</sequence>